<protein>
    <submittedName>
        <fullName evidence="1">Uncharacterized protein</fullName>
    </submittedName>
</protein>
<comment type="caution">
    <text evidence="1">The sequence shown here is derived from an EMBL/GenBank/DDBJ whole genome shotgun (WGS) entry which is preliminary data.</text>
</comment>
<proteinExistence type="predicted"/>
<organism evidence="1 2">
    <name type="scientific">Phytohabitans aurantiacus</name>
    <dbReference type="NCBI Taxonomy" id="3016789"/>
    <lineage>
        <taxon>Bacteria</taxon>
        <taxon>Bacillati</taxon>
        <taxon>Actinomycetota</taxon>
        <taxon>Actinomycetes</taxon>
        <taxon>Micromonosporales</taxon>
        <taxon>Micromonosporaceae</taxon>
    </lineage>
</organism>
<keyword evidence="2" id="KW-1185">Reference proteome</keyword>
<evidence type="ECO:0000313" key="2">
    <source>
        <dbReference type="Proteomes" id="UP001144280"/>
    </source>
</evidence>
<dbReference type="Proteomes" id="UP001144280">
    <property type="component" value="Unassembled WGS sequence"/>
</dbReference>
<sequence length="84" mass="9141">MLRYDEADLVAYVAEHSSGVALALDDTSDEVAAVAALRPAVREISRIPHPLEPDSPLPNGCTVLHEDGVPVFHLDMKDETQYAE</sequence>
<dbReference type="EMBL" id="BSDI01000037">
    <property type="protein sequence ID" value="GLI00885.1"/>
    <property type="molecule type" value="Genomic_DNA"/>
</dbReference>
<name>A0ABQ5R2K3_9ACTN</name>
<evidence type="ECO:0000313" key="1">
    <source>
        <dbReference type="EMBL" id="GLI00885.1"/>
    </source>
</evidence>
<dbReference type="RefSeq" id="WP_281901493.1">
    <property type="nucleotide sequence ID" value="NZ_BSDI01000037.1"/>
</dbReference>
<accession>A0ABQ5R2K3</accession>
<reference evidence="1" key="1">
    <citation type="submission" date="2022-12" db="EMBL/GenBank/DDBJ databases">
        <title>New Phytohabitans aurantiacus sp. RD004123 nov., an actinomycete isolated from soil.</title>
        <authorList>
            <person name="Triningsih D.W."/>
            <person name="Harunari E."/>
            <person name="Igarashi Y."/>
        </authorList>
    </citation>
    <scope>NUCLEOTIDE SEQUENCE</scope>
    <source>
        <strain evidence="1">RD004123</strain>
    </source>
</reference>
<gene>
    <name evidence="1" type="ORF">Pa4123_61610</name>
</gene>